<dbReference type="VEuPathDB" id="VectorBase:LDEU009699"/>
<evidence type="ECO:0000313" key="2">
    <source>
        <dbReference type="EMBL" id="RWS22341.1"/>
    </source>
</evidence>
<dbReference type="Pfam" id="PF00079">
    <property type="entry name" value="Serpin"/>
    <property type="match status" value="1"/>
</dbReference>
<dbReference type="EMBL" id="NCKV01009078">
    <property type="protein sequence ID" value="RWS22341.1"/>
    <property type="molecule type" value="Genomic_DNA"/>
</dbReference>
<protein>
    <recommendedName>
        <fullName evidence="1">Serpin domain-containing protein</fullName>
    </recommendedName>
</protein>
<comment type="caution">
    <text evidence="2">The sequence shown here is derived from an EMBL/GenBank/DDBJ whole genome shotgun (WGS) entry which is preliminary data.</text>
</comment>
<gene>
    <name evidence="2" type="ORF">B4U80_13572</name>
</gene>
<dbReference type="Gene3D" id="2.30.39.10">
    <property type="entry name" value="Alpha-1-antitrypsin, domain 1"/>
    <property type="match status" value="1"/>
</dbReference>
<keyword evidence="3" id="KW-1185">Reference proteome</keyword>
<reference evidence="2 3" key="1">
    <citation type="journal article" date="2018" name="Gigascience">
        <title>Genomes of trombidid mites reveal novel predicted allergens and laterally-transferred genes associated with secondary metabolism.</title>
        <authorList>
            <person name="Dong X."/>
            <person name="Chaisiri K."/>
            <person name="Xia D."/>
            <person name="Armstrong S.D."/>
            <person name="Fang Y."/>
            <person name="Donnelly M.J."/>
            <person name="Kadowaki T."/>
            <person name="McGarry J.W."/>
            <person name="Darby A.C."/>
            <person name="Makepeace B.L."/>
        </authorList>
    </citation>
    <scope>NUCLEOTIDE SEQUENCE [LARGE SCALE GENOMIC DNA]</scope>
    <source>
        <strain evidence="2">UoL-UT</strain>
    </source>
</reference>
<dbReference type="Proteomes" id="UP000288716">
    <property type="component" value="Unassembled WGS sequence"/>
</dbReference>
<proteinExistence type="predicted"/>
<dbReference type="InterPro" id="IPR042185">
    <property type="entry name" value="Serpin_sf_2"/>
</dbReference>
<evidence type="ECO:0000259" key="1">
    <source>
        <dbReference type="Pfam" id="PF00079"/>
    </source>
</evidence>
<organism evidence="2 3">
    <name type="scientific">Leptotrombidium deliense</name>
    <dbReference type="NCBI Taxonomy" id="299467"/>
    <lineage>
        <taxon>Eukaryota</taxon>
        <taxon>Metazoa</taxon>
        <taxon>Ecdysozoa</taxon>
        <taxon>Arthropoda</taxon>
        <taxon>Chelicerata</taxon>
        <taxon>Arachnida</taxon>
        <taxon>Acari</taxon>
        <taxon>Acariformes</taxon>
        <taxon>Trombidiformes</taxon>
        <taxon>Prostigmata</taxon>
        <taxon>Anystina</taxon>
        <taxon>Parasitengona</taxon>
        <taxon>Trombiculoidea</taxon>
        <taxon>Trombiculidae</taxon>
        <taxon>Leptotrombidium</taxon>
    </lineage>
</organism>
<feature type="non-terminal residue" evidence="2">
    <location>
        <position position="1"/>
    </location>
</feature>
<dbReference type="OrthoDB" id="8179360at2759"/>
<dbReference type="SUPFAM" id="SSF56574">
    <property type="entry name" value="Serpins"/>
    <property type="match status" value="1"/>
</dbReference>
<dbReference type="InterPro" id="IPR023796">
    <property type="entry name" value="Serpin_dom"/>
</dbReference>
<name>A0A443S4D5_9ACAR</name>
<dbReference type="InterPro" id="IPR036186">
    <property type="entry name" value="Serpin_sf"/>
</dbReference>
<evidence type="ECO:0000313" key="3">
    <source>
        <dbReference type="Proteomes" id="UP000288716"/>
    </source>
</evidence>
<dbReference type="AlphaFoldDB" id="A0A443S4D5"/>
<feature type="domain" description="Serpin" evidence="1">
    <location>
        <begin position="3"/>
        <end position="49"/>
    </location>
</feature>
<sequence>IDGTENDGSAMIAPISKATSPIDFIVDHPFGFTIMDDETGVDLLIGIVTKLPELLN</sequence>
<accession>A0A443S4D5</accession>